<dbReference type="AlphaFoldDB" id="A0A0F9SNW7"/>
<gene>
    <name evidence="2" type="ORF">LCGC14_0494990</name>
</gene>
<keyword evidence="1" id="KW-0175">Coiled coil</keyword>
<protein>
    <submittedName>
        <fullName evidence="2">Uncharacterized protein</fullName>
    </submittedName>
</protein>
<evidence type="ECO:0000313" key="2">
    <source>
        <dbReference type="EMBL" id="KKN64072.1"/>
    </source>
</evidence>
<dbReference type="EMBL" id="LAZR01000568">
    <property type="protein sequence ID" value="KKN64072.1"/>
    <property type="molecule type" value="Genomic_DNA"/>
</dbReference>
<sequence>MRRLSNIENRDKAKVLEKEIQQMKDKLFSLKGVLYPNNENAFLKTWTFIRLVNQCIGRFELMAQMFWDMMSDDKDSFAIKNCPRCNELSYFKKLKTTGKCAVCGKVEKLTPQERRRND</sequence>
<proteinExistence type="predicted"/>
<evidence type="ECO:0000256" key="1">
    <source>
        <dbReference type="SAM" id="Coils"/>
    </source>
</evidence>
<name>A0A0F9SNW7_9ZZZZ</name>
<reference evidence="2" key="1">
    <citation type="journal article" date="2015" name="Nature">
        <title>Complex archaea that bridge the gap between prokaryotes and eukaryotes.</title>
        <authorList>
            <person name="Spang A."/>
            <person name="Saw J.H."/>
            <person name="Jorgensen S.L."/>
            <person name="Zaremba-Niedzwiedzka K."/>
            <person name="Martijn J."/>
            <person name="Lind A.E."/>
            <person name="van Eijk R."/>
            <person name="Schleper C."/>
            <person name="Guy L."/>
            <person name="Ettema T.J."/>
        </authorList>
    </citation>
    <scope>NUCLEOTIDE SEQUENCE</scope>
</reference>
<feature type="coiled-coil region" evidence="1">
    <location>
        <begin position="6"/>
        <end position="33"/>
    </location>
</feature>
<accession>A0A0F9SNW7</accession>
<organism evidence="2">
    <name type="scientific">marine sediment metagenome</name>
    <dbReference type="NCBI Taxonomy" id="412755"/>
    <lineage>
        <taxon>unclassified sequences</taxon>
        <taxon>metagenomes</taxon>
        <taxon>ecological metagenomes</taxon>
    </lineage>
</organism>
<comment type="caution">
    <text evidence="2">The sequence shown here is derived from an EMBL/GenBank/DDBJ whole genome shotgun (WGS) entry which is preliminary data.</text>
</comment>